<reference evidence="3 4" key="2">
    <citation type="submission" date="2016-08" db="EMBL/GenBank/DDBJ databases">
        <title>Pervasive Adenine N6-methylation of Active Genes in Fungi.</title>
        <authorList>
            <consortium name="DOE Joint Genome Institute"/>
            <person name="Mondo S.J."/>
            <person name="Dannebaum R.O."/>
            <person name="Kuo R.C."/>
            <person name="Labutti K."/>
            <person name="Haridas S."/>
            <person name="Kuo A."/>
            <person name="Salamov A."/>
            <person name="Ahrendt S.R."/>
            <person name="Lipzen A."/>
            <person name="Sullivan W."/>
            <person name="Andreopoulos W.B."/>
            <person name="Clum A."/>
            <person name="Lindquist E."/>
            <person name="Daum C."/>
            <person name="Ramamoorthy G.K."/>
            <person name="Gryganskyi A."/>
            <person name="Culley D."/>
            <person name="Magnuson J.K."/>
            <person name="James T.Y."/>
            <person name="O'Malley M.A."/>
            <person name="Stajich J.E."/>
            <person name="Spatafora J.W."/>
            <person name="Visel A."/>
            <person name="Grigoriev I.V."/>
        </authorList>
    </citation>
    <scope>NUCLEOTIDE SEQUENCE [LARGE SCALE GENOMIC DNA]</scope>
    <source>
        <strain evidence="3 4">S4</strain>
    </source>
</reference>
<evidence type="ECO:0000256" key="1">
    <source>
        <dbReference type="SAM" id="Phobius"/>
    </source>
</evidence>
<feature type="transmembrane region" description="Helical" evidence="1">
    <location>
        <begin position="136"/>
        <end position="157"/>
    </location>
</feature>
<evidence type="ECO:0000313" key="3">
    <source>
        <dbReference type="EMBL" id="ORX78210.1"/>
    </source>
</evidence>
<dbReference type="InterPro" id="IPR036028">
    <property type="entry name" value="SH3-like_dom_sf"/>
</dbReference>
<organism evidence="3 4">
    <name type="scientific">Anaeromyces robustus</name>
    <dbReference type="NCBI Taxonomy" id="1754192"/>
    <lineage>
        <taxon>Eukaryota</taxon>
        <taxon>Fungi</taxon>
        <taxon>Fungi incertae sedis</taxon>
        <taxon>Chytridiomycota</taxon>
        <taxon>Chytridiomycota incertae sedis</taxon>
        <taxon>Neocallimastigomycetes</taxon>
        <taxon>Neocallimastigales</taxon>
        <taxon>Neocallimastigaceae</taxon>
        <taxon>Anaeromyces</taxon>
    </lineage>
</organism>
<feature type="signal peptide" evidence="2">
    <location>
        <begin position="1"/>
        <end position="21"/>
    </location>
</feature>
<sequence>MKSIFVTALATICLLCKQGLAYENVQYANTENTVNQYQNQGNYVQNNNNYENSYTNSNINQNNAVQNNQMDAIETMNQDVNQYINQNLNNNNNLPVNNYANTNINYNNNVPQQQQQQQPTVIPETQKEERSNTSSYVLGGIGFTGVAFIAAFGYKNYKKSVDLNKFKEEILTESSAITKPEKAKKSNTLTRLSRSLSLSFVNRDDAFIDDKPVVSESLYSKNFSLTKNRAYKCHVAWTPLVSDEIILRRGDLVCVKESFSDGYSLGRNLSTKFDGIFPTCCLTNQKDQIMGSELIKNGKFVSILKRTTSKNKAKRTRRASSVSAVLPSWVQKTELTSILTQ</sequence>
<dbReference type="Gene3D" id="2.30.30.40">
    <property type="entry name" value="SH3 Domains"/>
    <property type="match status" value="1"/>
</dbReference>
<dbReference type="OrthoDB" id="2145836at2759"/>
<dbReference type="Proteomes" id="UP000193944">
    <property type="component" value="Unassembled WGS sequence"/>
</dbReference>
<evidence type="ECO:0000256" key="2">
    <source>
        <dbReference type="SAM" id="SignalP"/>
    </source>
</evidence>
<keyword evidence="1" id="KW-0472">Membrane</keyword>
<keyword evidence="4" id="KW-1185">Reference proteome</keyword>
<name>A0A1Y1WXE0_9FUNG</name>
<keyword evidence="1" id="KW-0812">Transmembrane</keyword>
<gene>
    <name evidence="3" type="ORF">BCR32DRAFT_295166</name>
</gene>
<reference evidence="3 4" key="1">
    <citation type="submission" date="2016-08" db="EMBL/GenBank/DDBJ databases">
        <title>A Parts List for Fungal Cellulosomes Revealed by Comparative Genomics.</title>
        <authorList>
            <consortium name="DOE Joint Genome Institute"/>
            <person name="Haitjema C.H."/>
            <person name="Gilmore S.P."/>
            <person name="Henske J.K."/>
            <person name="Solomon K.V."/>
            <person name="De Groot R."/>
            <person name="Kuo A."/>
            <person name="Mondo S.J."/>
            <person name="Salamov A.A."/>
            <person name="Labutti K."/>
            <person name="Zhao Z."/>
            <person name="Chiniquy J."/>
            <person name="Barry K."/>
            <person name="Brewer H.M."/>
            <person name="Purvine S.O."/>
            <person name="Wright A.T."/>
            <person name="Boxma B."/>
            <person name="Van Alen T."/>
            <person name="Hackstein J.H."/>
            <person name="Baker S.E."/>
            <person name="Grigoriev I.V."/>
            <person name="O'Malley M.A."/>
        </authorList>
    </citation>
    <scope>NUCLEOTIDE SEQUENCE [LARGE SCALE GENOMIC DNA]</scope>
    <source>
        <strain evidence="3 4">S4</strain>
    </source>
</reference>
<evidence type="ECO:0000313" key="4">
    <source>
        <dbReference type="Proteomes" id="UP000193944"/>
    </source>
</evidence>
<proteinExistence type="predicted"/>
<dbReference type="EMBL" id="MCFG01000218">
    <property type="protein sequence ID" value="ORX78210.1"/>
    <property type="molecule type" value="Genomic_DNA"/>
</dbReference>
<comment type="caution">
    <text evidence="3">The sequence shown here is derived from an EMBL/GenBank/DDBJ whole genome shotgun (WGS) entry which is preliminary data.</text>
</comment>
<dbReference type="SUPFAM" id="SSF50044">
    <property type="entry name" value="SH3-domain"/>
    <property type="match status" value="1"/>
</dbReference>
<feature type="chain" id="PRO_5013276912" description="SH3 domain-containing protein" evidence="2">
    <location>
        <begin position="22"/>
        <end position="341"/>
    </location>
</feature>
<keyword evidence="2" id="KW-0732">Signal</keyword>
<evidence type="ECO:0008006" key="5">
    <source>
        <dbReference type="Google" id="ProtNLM"/>
    </source>
</evidence>
<protein>
    <recommendedName>
        <fullName evidence="5">SH3 domain-containing protein</fullName>
    </recommendedName>
</protein>
<keyword evidence="1" id="KW-1133">Transmembrane helix</keyword>
<accession>A0A1Y1WXE0</accession>
<dbReference type="AlphaFoldDB" id="A0A1Y1WXE0"/>